<accession>A0AAV7UVB9</accession>
<keyword evidence="2" id="KW-1185">Reference proteome</keyword>
<dbReference type="EMBL" id="JANPWB010000004">
    <property type="protein sequence ID" value="KAJ1192522.1"/>
    <property type="molecule type" value="Genomic_DNA"/>
</dbReference>
<protein>
    <submittedName>
        <fullName evidence="1">Uncharacterized protein</fullName>
    </submittedName>
</protein>
<proteinExistence type="predicted"/>
<dbReference type="AlphaFoldDB" id="A0AAV7UVB9"/>
<gene>
    <name evidence="1" type="ORF">NDU88_001829</name>
</gene>
<organism evidence="1 2">
    <name type="scientific">Pleurodeles waltl</name>
    <name type="common">Iberian ribbed newt</name>
    <dbReference type="NCBI Taxonomy" id="8319"/>
    <lineage>
        <taxon>Eukaryota</taxon>
        <taxon>Metazoa</taxon>
        <taxon>Chordata</taxon>
        <taxon>Craniata</taxon>
        <taxon>Vertebrata</taxon>
        <taxon>Euteleostomi</taxon>
        <taxon>Amphibia</taxon>
        <taxon>Batrachia</taxon>
        <taxon>Caudata</taxon>
        <taxon>Salamandroidea</taxon>
        <taxon>Salamandridae</taxon>
        <taxon>Pleurodelinae</taxon>
        <taxon>Pleurodeles</taxon>
    </lineage>
</organism>
<comment type="caution">
    <text evidence="1">The sequence shown here is derived from an EMBL/GenBank/DDBJ whole genome shotgun (WGS) entry which is preliminary data.</text>
</comment>
<sequence length="248" mass="27424">MCAIAKCKINPRQPVPGAYDELSKWLSDFDTNGVATLKFPWAYFFWLLLVDTARSDVLSAIFADTTSLLQVPLGLVLSSLGGQSRQDGRLAALEECSRPRIRNLLRSCRPGPPRTWQMGPGVERRARRASAAGVRCRYHAAGERMCVGLVGAERWDRNAGIPVGGEWWETPRAEEVRAVAHRSTRCHCAGRGNRVIVRSDGTLSLERRRQEHEEAKLLLHTVTLEPSSRSGYPCVVSGFSPEGEAVVT</sequence>
<name>A0AAV7UVB9_PLEWA</name>
<evidence type="ECO:0000313" key="2">
    <source>
        <dbReference type="Proteomes" id="UP001066276"/>
    </source>
</evidence>
<dbReference type="Proteomes" id="UP001066276">
    <property type="component" value="Chromosome 2_2"/>
</dbReference>
<reference evidence="1" key="1">
    <citation type="journal article" date="2022" name="bioRxiv">
        <title>Sequencing and chromosome-scale assembly of the giantPleurodeles waltlgenome.</title>
        <authorList>
            <person name="Brown T."/>
            <person name="Elewa A."/>
            <person name="Iarovenko S."/>
            <person name="Subramanian E."/>
            <person name="Araus A.J."/>
            <person name="Petzold A."/>
            <person name="Susuki M."/>
            <person name="Suzuki K.-i.T."/>
            <person name="Hayashi T."/>
            <person name="Toyoda A."/>
            <person name="Oliveira C."/>
            <person name="Osipova E."/>
            <person name="Leigh N.D."/>
            <person name="Simon A."/>
            <person name="Yun M.H."/>
        </authorList>
    </citation>
    <scope>NUCLEOTIDE SEQUENCE</scope>
    <source>
        <strain evidence="1">20211129_DDA</strain>
        <tissue evidence="1">Liver</tissue>
    </source>
</reference>
<evidence type="ECO:0000313" key="1">
    <source>
        <dbReference type="EMBL" id="KAJ1192522.1"/>
    </source>
</evidence>